<gene>
    <name evidence="5" type="ORF">PF001_g24870</name>
    <name evidence="4" type="ORF">PF002_g25639</name>
    <name evidence="3" type="ORF">PF006_g24633</name>
    <name evidence="2" type="ORF">PF007_g25644</name>
</gene>
<evidence type="ECO:0008006" key="10">
    <source>
        <dbReference type="Google" id="ProtNLM"/>
    </source>
</evidence>
<feature type="chain" id="PRO_5036165713" description="RxLR effector protein" evidence="1">
    <location>
        <begin position="34"/>
        <end position="86"/>
    </location>
</feature>
<keyword evidence="1" id="KW-0732">Signal</keyword>
<feature type="signal peptide" evidence="1">
    <location>
        <begin position="1"/>
        <end position="33"/>
    </location>
</feature>
<evidence type="ECO:0000256" key="1">
    <source>
        <dbReference type="SAM" id="SignalP"/>
    </source>
</evidence>
<evidence type="ECO:0000313" key="6">
    <source>
        <dbReference type="Proteomes" id="UP000437068"/>
    </source>
</evidence>
<dbReference type="EMBL" id="QXGE01002795">
    <property type="protein sequence ID" value="KAE9279104.1"/>
    <property type="molecule type" value="Genomic_DNA"/>
</dbReference>
<evidence type="ECO:0000313" key="2">
    <source>
        <dbReference type="EMBL" id="KAE9073857.1"/>
    </source>
</evidence>
<evidence type="ECO:0000313" key="3">
    <source>
        <dbReference type="EMBL" id="KAE9092680.1"/>
    </source>
</evidence>
<evidence type="ECO:0000313" key="5">
    <source>
        <dbReference type="EMBL" id="KAE9279104.1"/>
    </source>
</evidence>
<dbReference type="Proteomes" id="UP000441208">
    <property type="component" value="Unassembled WGS sequence"/>
</dbReference>
<dbReference type="EMBL" id="QXGA01002747">
    <property type="protein sequence ID" value="KAE9092680.1"/>
    <property type="molecule type" value="Genomic_DNA"/>
</dbReference>
<dbReference type="EMBL" id="QXGD01002543">
    <property type="protein sequence ID" value="KAE9187269.1"/>
    <property type="molecule type" value="Genomic_DNA"/>
</dbReference>
<protein>
    <recommendedName>
        <fullName evidence="10">RxLR effector protein</fullName>
    </recommendedName>
</protein>
<reference evidence="6 7" key="1">
    <citation type="submission" date="2018-08" db="EMBL/GenBank/DDBJ databases">
        <title>Genomic investigation of the strawberry pathogen Phytophthora fragariae indicates pathogenicity is determined by transcriptional variation in three key races.</title>
        <authorList>
            <person name="Adams T.M."/>
            <person name="Armitage A.D."/>
            <person name="Sobczyk M.K."/>
            <person name="Bates H.J."/>
            <person name="Dunwell J.M."/>
            <person name="Nellist C.F."/>
            <person name="Harrison R.J."/>
        </authorList>
    </citation>
    <scope>NUCLEOTIDE SEQUENCE [LARGE SCALE GENOMIC DNA]</scope>
    <source>
        <strain evidence="5 6">A4</strain>
        <strain evidence="4 7">BC-1</strain>
        <strain evidence="3 8">NOV-5</strain>
        <strain evidence="2 9">NOV-71</strain>
    </source>
</reference>
<evidence type="ECO:0000313" key="4">
    <source>
        <dbReference type="EMBL" id="KAE9187269.1"/>
    </source>
</evidence>
<evidence type="ECO:0000313" key="9">
    <source>
        <dbReference type="Proteomes" id="UP000441208"/>
    </source>
</evidence>
<dbReference type="Proteomes" id="UP000440732">
    <property type="component" value="Unassembled WGS sequence"/>
</dbReference>
<sequence>MRGPCACSSSSRLPARAGLALAVLLPPPCPATGTPPPWKGLHRSRVEGPSSLQHLTSSGVRERWSGLHNVVVRYLRHVVPNKVETS</sequence>
<dbReference type="AlphaFoldDB" id="A0A6A3QD22"/>
<evidence type="ECO:0000313" key="7">
    <source>
        <dbReference type="Proteomes" id="UP000440367"/>
    </source>
</evidence>
<accession>A0A6A3QD22</accession>
<evidence type="ECO:0000313" key="8">
    <source>
        <dbReference type="Proteomes" id="UP000440732"/>
    </source>
</evidence>
<dbReference type="Proteomes" id="UP000440367">
    <property type="component" value="Unassembled WGS sequence"/>
</dbReference>
<dbReference type="Proteomes" id="UP000437068">
    <property type="component" value="Unassembled WGS sequence"/>
</dbReference>
<dbReference type="EMBL" id="QXFZ01002777">
    <property type="protein sequence ID" value="KAE9073857.1"/>
    <property type="molecule type" value="Genomic_DNA"/>
</dbReference>
<proteinExistence type="predicted"/>
<organism evidence="2 9">
    <name type="scientific">Phytophthora fragariae</name>
    <dbReference type="NCBI Taxonomy" id="53985"/>
    <lineage>
        <taxon>Eukaryota</taxon>
        <taxon>Sar</taxon>
        <taxon>Stramenopiles</taxon>
        <taxon>Oomycota</taxon>
        <taxon>Peronosporomycetes</taxon>
        <taxon>Peronosporales</taxon>
        <taxon>Peronosporaceae</taxon>
        <taxon>Phytophthora</taxon>
    </lineage>
</organism>
<comment type="caution">
    <text evidence="2">The sequence shown here is derived from an EMBL/GenBank/DDBJ whole genome shotgun (WGS) entry which is preliminary data.</text>
</comment>
<name>A0A6A3QD22_9STRA</name>